<dbReference type="AlphaFoldDB" id="J3LF22"/>
<evidence type="ECO:0000256" key="13">
    <source>
        <dbReference type="PROSITE-ProRule" id="PRU10141"/>
    </source>
</evidence>
<proteinExistence type="predicted"/>
<dbReference type="eggNOG" id="ENOG502SJK0">
    <property type="taxonomic scope" value="Eukaryota"/>
</dbReference>
<evidence type="ECO:0000313" key="18">
    <source>
        <dbReference type="Proteomes" id="UP000006038"/>
    </source>
</evidence>
<dbReference type="Pfam" id="PF07714">
    <property type="entry name" value="PK_Tyr_Ser-Thr"/>
    <property type="match status" value="1"/>
</dbReference>
<dbReference type="HOGENOM" id="CLU_000288_43_6_1"/>
<keyword evidence="9 14" id="KW-1133">Transmembrane helix</keyword>
<evidence type="ECO:0000259" key="16">
    <source>
        <dbReference type="PROSITE" id="PS50011"/>
    </source>
</evidence>
<dbReference type="InterPro" id="IPR018097">
    <property type="entry name" value="EGF_Ca-bd_CS"/>
</dbReference>
<dbReference type="Gene3D" id="2.10.25.10">
    <property type="entry name" value="Laminin"/>
    <property type="match status" value="2"/>
</dbReference>
<evidence type="ECO:0000256" key="7">
    <source>
        <dbReference type="ARBA" id="ARBA00022777"/>
    </source>
</evidence>
<dbReference type="InterPro" id="IPR045274">
    <property type="entry name" value="WAK-like"/>
</dbReference>
<evidence type="ECO:0000256" key="4">
    <source>
        <dbReference type="ARBA" id="ARBA00022692"/>
    </source>
</evidence>
<dbReference type="Proteomes" id="UP000006038">
    <property type="component" value="Unassembled WGS sequence"/>
</dbReference>
<evidence type="ECO:0000256" key="1">
    <source>
        <dbReference type="ARBA" id="ARBA00004479"/>
    </source>
</evidence>
<dbReference type="PROSITE" id="PS01187">
    <property type="entry name" value="EGF_CA"/>
    <property type="match status" value="1"/>
</dbReference>
<keyword evidence="6 13" id="KW-0547">Nucleotide-binding</keyword>
<dbReference type="InterPro" id="IPR000719">
    <property type="entry name" value="Prot_kinase_dom"/>
</dbReference>
<keyword evidence="8 13" id="KW-0067">ATP-binding</keyword>
<dbReference type="GO" id="GO:0007166">
    <property type="term" value="P:cell surface receptor signaling pathway"/>
    <property type="evidence" value="ECO:0007669"/>
    <property type="project" value="InterPro"/>
</dbReference>
<name>J3LF22_ORYBR</name>
<evidence type="ECO:0000256" key="12">
    <source>
        <dbReference type="ARBA" id="ARBA00023180"/>
    </source>
</evidence>
<evidence type="ECO:0000256" key="2">
    <source>
        <dbReference type="ARBA" id="ARBA00022527"/>
    </source>
</evidence>
<dbReference type="SUPFAM" id="SSF56112">
    <property type="entry name" value="Protein kinase-like (PK-like)"/>
    <property type="match status" value="1"/>
</dbReference>
<evidence type="ECO:0000313" key="17">
    <source>
        <dbReference type="EnsemblPlants" id="OB02G32390.1"/>
    </source>
</evidence>
<dbReference type="GO" id="GO:0005509">
    <property type="term" value="F:calcium ion binding"/>
    <property type="evidence" value="ECO:0007669"/>
    <property type="project" value="InterPro"/>
</dbReference>
<dbReference type="PROSITE" id="PS00107">
    <property type="entry name" value="PROTEIN_KINASE_ATP"/>
    <property type="match status" value="1"/>
</dbReference>
<keyword evidence="7" id="KW-0418">Kinase</keyword>
<evidence type="ECO:0000256" key="15">
    <source>
        <dbReference type="SAM" id="SignalP"/>
    </source>
</evidence>
<evidence type="ECO:0000256" key="3">
    <source>
        <dbReference type="ARBA" id="ARBA00022679"/>
    </source>
</evidence>
<dbReference type="PROSITE" id="PS00108">
    <property type="entry name" value="PROTEIN_KINASE_ST"/>
    <property type="match status" value="1"/>
</dbReference>
<dbReference type="Pfam" id="PF13947">
    <property type="entry name" value="GUB_WAK_bind"/>
    <property type="match status" value="2"/>
</dbReference>
<dbReference type="GO" id="GO:0005886">
    <property type="term" value="C:plasma membrane"/>
    <property type="evidence" value="ECO:0007669"/>
    <property type="project" value="TreeGrafter"/>
</dbReference>
<evidence type="ECO:0000256" key="9">
    <source>
        <dbReference type="ARBA" id="ARBA00022989"/>
    </source>
</evidence>
<feature type="binding site" evidence="13">
    <location>
        <position position="627"/>
    </location>
    <ligand>
        <name>ATP</name>
        <dbReference type="ChEBI" id="CHEBI:30616"/>
    </ligand>
</feature>
<evidence type="ECO:0000256" key="6">
    <source>
        <dbReference type="ARBA" id="ARBA00022741"/>
    </source>
</evidence>
<evidence type="ECO:0000256" key="11">
    <source>
        <dbReference type="ARBA" id="ARBA00023157"/>
    </source>
</evidence>
<dbReference type="Gene3D" id="3.30.200.20">
    <property type="entry name" value="Phosphorylase Kinase, domain 1"/>
    <property type="match status" value="1"/>
</dbReference>
<reference evidence="17" key="1">
    <citation type="submission" date="2013-04" db="UniProtKB">
        <authorList>
            <consortium name="EnsemblPlants"/>
        </authorList>
    </citation>
    <scope>IDENTIFICATION</scope>
</reference>
<dbReference type="SUPFAM" id="SSF57184">
    <property type="entry name" value="Growth factor receptor domain"/>
    <property type="match status" value="1"/>
</dbReference>
<dbReference type="FunFam" id="3.30.200.20:FF:000043">
    <property type="entry name" value="Wall-associated receptor kinase 2"/>
    <property type="match status" value="1"/>
</dbReference>
<dbReference type="GO" id="GO:0004674">
    <property type="term" value="F:protein serine/threonine kinase activity"/>
    <property type="evidence" value="ECO:0007669"/>
    <property type="project" value="UniProtKB-KW"/>
</dbReference>
<dbReference type="InterPro" id="IPR001881">
    <property type="entry name" value="EGF-like_Ca-bd_dom"/>
</dbReference>
<dbReference type="FunFam" id="2.10.25.10:FF:000583">
    <property type="entry name" value="Os02g0633066 protein"/>
    <property type="match status" value="1"/>
</dbReference>
<dbReference type="InterPro" id="IPR011009">
    <property type="entry name" value="Kinase-like_dom_sf"/>
</dbReference>
<dbReference type="PANTHER" id="PTHR27005">
    <property type="entry name" value="WALL-ASSOCIATED RECEPTOR KINASE-LIKE 21"/>
    <property type="match status" value="1"/>
</dbReference>
<protein>
    <recommendedName>
        <fullName evidence="16">Protein kinase domain-containing protein</fullName>
    </recommendedName>
</protein>
<keyword evidence="4 14" id="KW-0812">Transmembrane</keyword>
<dbReference type="InterPro" id="IPR008271">
    <property type="entry name" value="Ser/Thr_kinase_AS"/>
</dbReference>
<dbReference type="SMART" id="SM00220">
    <property type="entry name" value="S_TKc"/>
    <property type="match status" value="1"/>
</dbReference>
<dbReference type="PANTHER" id="PTHR27005:SF283">
    <property type="entry name" value="OS02G0633066 PROTEIN"/>
    <property type="match status" value="1"/>
</dbReference>
<feature type="domain" description="Protein kinase" evidence="16">
    <location>
        <begin position="598"/>
        <end position="777"/>
    </location>
</feature>
<dbReference type="SMART" id="SM00179">
    <property type="entry name" value="EGF_CA"/>
    <property type="match status" value="1"/>
</dbReference>
<keyword evidence="10 14" id="KW-0472">Membrane</keyword>
<keyword evidence="2" id="KW-0723">Serine/threonine-protein kinase</keyword>
<keyword evidence="3" id="KW-0808">Transferase</keyword>
<evidence type="ECO:0000256" key="10">
    <source>
        <dbReference type="ARBA" id="ARBA00023136"/>
    </source>
</evidence>
<dbReference type="InterPro" id="IPR001245">
    <property type="entry name" value="Ser-Thr/Tyr_kinase_cat_dom"/>
</dbReference>
<dbReference type="PROSITE" id="PS50011">
    <property type="entry name" value="PROTEIN_KINASE_DOM"/>
    <property type="match status" value="1"/>
</dbReference>
<feature type="transmembrane region" description="Helical" evidence="14">
    <location>
        <begin position="521"/>
        <end position="546"/>
    </location>
</feature>
<accession>J3LF22</accession>
<evidence type="ECO:0000256" key="14">
    <source>
        <dbReference type="SAM" id="Phobius"/>
    </source>
</evidence>
<dbReference type="InterPro" id="IPR017441">
    <property type="entry name" value="Protein_kinase_ATP_BS"/>
</dbReference>
<dbReference type="Gene3D" id="1.10.510.10">
    <property type="entry name" value="Transferase(Phosphotransferase) domain 1"/>
    <property type="match status" value="1"/>
</dbReference>
<keyword evidence="12" id="KW-0325">Glycoprotein</keyword>
<evidence type="ECO:0000256" key="8">
    <source>
        <dbReference type="ARBA" id="ARBA00022840"/>
    </source>
</evidence>
<dbReference type="GO" id="GO:0005524">
    <property type="term" value="F:ATP binding"/>
    <property type="evidence" value="ECO:0007669"/>
    <property type="project" value="UniProtKB-UniRule"/>
</dbReference>
<feature type="chain" id="PRO_5003773791" description="Protein kinase domain-containing protein" evidence="15">
    <location>
        <begin position="25"/>
        <end position="777"/>
    </location>
</feature>
<dbReference type="Gramene" id="OB02G32390.1">
    <property type="protein sequence ID" value="OB02G32390.1"/>
    <property type="gene ID" value="OB02G32390"/>
</dbReference>
<dbReference type="EnsemblPlants" id="OB02G32390.1">
    <property type="protein sequence ID" value="OB02G32390.1"/>
    <property type="gene ID" value="OB02G32390"/>
</dbReference>
<dbReference type="CDD" id="cd00054">
    <property type="entry name" value="EGF_CA"/>
    <property type="match status" value="1"/>
</dbReference>
<dbReference type="InterPro" id="IPR025287">
    <property type="entry name" value="WAK_GUB"/>
</dbReference>
<keyword evidence="5 15" id="KW-0732">Signal</keyword>
<keyword evidence="11" id="KW-1015">Disulfide bond</keyword>
<evidence type="ECO:0000256" key="5">
    <source>
        <dbReference type="ARBA" id="ARBA00022729"/>
    </source>
</evidence>
<feature type="signal peptide" evidence="15">
    <location>
        <begin position="1"/>
        <end position="24"/>
    </location>
</feature>
<dbReference type="InterPro" id="IPR009030">
    <property type="entry name" value="Growth_fac_rcpt_cys_sf"/>
</dbReference>
<keyword evidence="18" id="KW-1185">Reference proteome</keyword>
<comment type="subcellular location">
    <subcellularLocation>
        <location evidence="1">Membrane</location>
        <topology evidence="1">Single-pass type I membrane protein</topology>
    </subcellularLocation>
</comment>
<sequence>MSSSLVAIAFVLLCSAATLRASSAVYGVGGGLLSIPSNHSLAHCLSICGNIDITYPFGIGPGCFREGFELKCNTSTNITLFLEDGTTQITDQIYNYVYAPMQFNLTMRPVMDTYNMSWLSPAKGVTIDSRNNFYIIGCNIDVTLFEYGTRDPVGYCMSRCDGEKIPTEGPCNGKGCCSIQLSRDLNGFQSTLVQVDATAAQSISDPLPHGIMAFMSYDDDYVSNASDLFSSWTNASNVYGALLQFAIIDQASCESARVKNTSYACSSIGSTCQNISSGGYTCDCTNRYIEGTNPYTLEGCNMQDYNPKHKEHCLPSCGSTVIPFPFGLEEGCSANEKFQLSCTAGMAIFSSGYVQYHVSNISVEDGTLTVNNIINDTSYEEEFIVKTNQYGGLSTEGPVEDQFDFSMEYDIIIKWAASNFTCQQAMQKDTTYACCSTHSDCLSVTHGKILMGYRCKCSPGFQGNPYIQNGCTDIDECSLPNYCNGLCQNFPGGYTCTSCPRKKEFDPIKRRCVTSARQHNLLFGTAIGIGCGLGSIIIVLGAMILVNKWKKGIQKRIRKAYFKKNHGLLLEQLISNENATNKTKIFSLEDLEEAIHNFDATRILGRGGHGTVYKGILSDQRVVAIKKSKIMEQTKIDQFINEVAILSQIIHRNVVKLFGCCLESEVPLLVYEFISNGTLHDHLHTDISVKCFLSWDDRVRIAAEAAGALAYLHSAAAIPIFHRDVKSSNILLDGSFTTKVSDFGASRSVSLDETRGDYCPRYIWLSRSRVLPYWTTN</sequence>
<dbReference type="OMA" id="CTAGMAI"/>
<organism evidence="17">
    <name type="scientific">Oryza brachyantha</name>
    <name type="common">malo sina</name>
    <dbReference type="NCBI Taxonomy" id="4533"/>
    <lineage>
        <taxon>Eukaryota</taxon>
        <taxon>Viridiplantae</taxon>
        <taxon>Streptophyta</taxon>
        <taxon>Embryophyta</taxon>
        <taxon>Tracheophyta</taxon>
        <taxon>Spermatophyta</taxon>
        <taxon>Magnoliopsida</taxon>
        <taxon>Liliopsida</taxon>
        <taxon>Poales</taxon>
        <taxon>Poaceae</taxon>
        <taxon>BOP clade</taxon>
        <taxon>Oryzoideae</taxon>
        <taxon>Oryzeae</taxon>
        <taxon>Oryzinae</taxon>
        <taxon>Oryza</taxon>
    </lineage>
</organism>
<dbReference type="GO" id="GO:0030247">
    <property type="term" value="F:polysaccharide binding"/>
    <property type="evidence" value="ECO:0007669"/>
    <property type="project" value="InterPro"/>
</dbReference>